<keyword evidence="1" id="KW-1133">Transmembrane helix</keyword>
<feature type="transmembrane region" description="Helical" evidence="1">
    <location>
        <begin position="467"/>
        <end position="487"/>
    </location>
</feature>
<proteinExistence type="predicted"/>
<feature type="transmembrane region" description="Helical" evidence="1">
    <location>
        <begin position="282"/>
        <end position="307"/>
    </location>
</feature>
<dbReference type="Pfam" id="PF10060">
    <property type="entry name" value="DUF2298"/>
    <property type="match status" value="1"/>
</dbReference>
<keyword evidence="3" id="KW-1185">Reference proteome</keyword>
<keyword evidence="1" id="KW-0472">Membrane</keyword>
<feature type="transmembrane region" description="Helical" evidence="1">
    <location>
        <begin position="9"/>
        <end position="35"/>
    </location>
</feature>
<feature type="transmembrane region" description="Helical" evidence="1">
    <location>
        <begin position="401"/>
        <end position="420"/>
    </location>
</feature>
<feature type="transmembrane region" description="Helical" evidence="1">
    <location>
        <begin position="55"/>
        <end position="81"/>
    </location>
</feature>
<dbReference type="AlphaFoldDB" id="A0A7G3G5Q1"/>
<feature type="transmembrane region" description="Helical" evidence="1">
    <location>
        <begin position="93"/>
        <end position="109"/>
    </location>
</feature>
<gene>
    <name evidence="2" type="ORF">C1H71_02110</name>
</gene>
<evidence type="ECO:0008006" key="4">
    <source>
        <dbReference type="Google" id="ProtNLM"/>
    </source>
</evidence>
<evidence type="ECO:0000313" key="3">
    <source>
        <dbReference type="Proteomes" id="UP000515917"/>
    </source>
</evidence>
<organism evidence="2 3">
    <name type="scientific">Iodobacter fluviatilis</name>
    <dbReference type="NCBI Taxonomy" id="537"/>
    <lineage>
        <taxon>Bacteria</taxon>
        <taxon>Pseudomonadati</taxon>
        <taxon>Pseudomonadota</taxon>
        <taxon>Betaproteobacteria</taxon>
        <taxon>Neisseriales</taxon>
        <taxon>Chitinibacteraceae</taxon>
        <taxon>Iodobacter</taxon>
    </lineage>
</organism>
<dbReference type="KEGG" id="ifl:C1H71_02110"/>
<keyword evidence="1" id="KW-0812">Transmembrane</keyword>
<evidence type="ECO:0000256" key="1">
    <source>
        <dbReference type="SAM" id="Phobius"/>
    </source>
</evidence>
<dbReference type="InterPro" id="IPR018746">
    <property type="entry name" value="DUF2298"/>
</dbReference>
<dbReference type="Proteomes" id="UP000515917">
    <property type="component" value="Chromosome"/>
</dbReference>
<feature type="transmembrane region" description="Helical" evidence="1">
    <location>
        <begin position="327"/>
        <end position="350"/>
    </location>
</feature>
<sequence>MTMWECDMYLIYLVLTVFILLINLAALGRVFTYYFADAQIARASGTLTLLTSLFFIEHFVGLGSLNWVWPLSTLCSIAILFKHWKTGGWRAELPFWLPFLYVFAWRFVFPDIDGQSEHLTDLAFISNYISGSRLPPSDVWLPAYKFDIYYGFLHYATALAGRILALPAGLAMNLGFCLTIAFSMSLAWSVVYHFCSITWKKFLVIAALLMGGTGVSPLVPILYSQTDASPIANTQAAVNQLWANTRFTGLYDQQINTPAGAALFPKVAESAPRELPLETLAYYVYLGDLHPPLAGFALLFFALALMIKLERTQQAKPLSIALGASLPLLLAVNAWNLPLQGLLLLAWCGYRRHSGQSCYFKHLIFGASLALLLLYPFINSYAPNALSAGFAFVVSEDHTPLRQGLAIWWPVLWLAALALSQGKENKLALWCAAGVLLLLVGMEFIYINDPLSGSYNRFNSTLKWWSWLYPAALLLLGSINLSSQAYWRRCLAAVPLLAVCTYALPQAQYWLYQPKTSLGQLAGDGWLKNDVAHWAILKHLRSAEKGLVLEGLDAGSYTAASAFALHSGQAAALGWPDHESLWRNQAPFIQAQADKIRAFYHGNLPDAGPWLVSQNIRYIVWSRFDQARSPAAFALLRQQLTAQYAWRILLAENGMEFGVWEQRN</sequence>
<feature type="transmembrane region" description="Helical" evidence="1">
    <location>
        <begin position="172"/>
        <end position="190"/>
    </location>
</feature>
<dbReference type="EMBL" id="CP025781">
    <property type="protein sequence ID" value="QBC42469.1"/>
    <property type="molecule type" value="Genomic_DNA"/>
</dbReference>
<protein>
    <recommendedName>
        <fullName evidence="4">Chlor_Arch_YYY domain</fullName>
    </recommendedName>
</protein>
<evidence type="ECO:0000313" key="2">
    <source>
        <dbReference type="EMBL" id="QBC42469.1"/>
    </source>
</evidence>
<accession>A0A7G3G5Q1</accession>
<feature type="transmembrane region" description="Helical" evidence="1">
    <location>
        <begin position="148"/>
        <end position="165"/>
    </location>
</feature>
<feature type="transmembrane region" description="Helical" evidence="1">
    <location>
        <begin position="362"/>
        <end position="381"/>
    </location>
</feature>
<reference evidence="2 3" key="1">
    <citation type="submission" date="2018-01" db="EMBL/GenBank/DDBJ databases">
        <title>Genome sequence of Iodobacter sp. strain PCH194 isolated from Indian Trans-Himalaya.</title>
        <authorList>
            <person name="Kumar V."/>
            <person name="Thakur V."/>
            <person name="Kumar S."/>
            <person name="Singh D."/>
        </authorList>
    </citation>
    <scope>NUCLEOTIDE SEQUENCE [LARGE SCALE GENOMIC DNA]</scope>
    <source>
        <strain evidence="2 3">PCH194</strain>
    </source>
</reference>
<feature type="transmembrane region" description="Helical" evidence="1">
    <location>
        <begin position="427"/>
        <end position="447"/>
    </location>
</feature>
<feature type="transmembrane region" description="Helical" evidence="1">
    <location>
        <begin position="202"/>
        <end position="223"/>
    </location>
</feature>
<name>A0A7G3G5Q1_9NEIS</name>